<keyword evidence="1" id="KW-0863">Zinc-finger</keyword>
<dbReference type="PANTHER" id="PTHR22696:SF1">
    <property type="entry name" value="E3 UBIQUITIN-PROTEIN LIGASE RNF26"/>
    <property type="match status" value="1"/>
</dbReference>
<dbReference type="AlphaFoldDB" id="F4Q369"/>
<evidence type="ECO:0000256" key="1">
    <source>
        <dbReference type="PROSITE-ProRule" id="PRU00175"/>
    </source>
</evidence>
<keyword evidence="1" id="KW-0862">Zinc</keyword>
<gene>
    <name evidence="4" type="ORF">DFA_07769</name>
</gene>
<feature type="compositionally biased region" description="Polar residues" evidence="2">
    <location>
        <begin position="119"/>
        <end position="149"/>
    </location>
</feature>
<dbReference type="PANTHER" id="PTHR22696">
    <property type="entry name" value="E3 UBIQUITIN-PROTEIN LIGASE RNF26"/>
    <property type="match status" value="1"/>
</dbReference>
<dbReference type="Pfam" id="PF13920">
    <property type="entry name" value="zf-C3HC4_3"/>
    <property type="match status" value="1"/>
</dbReference>
<feature type="compositionally biased region" description="Polar residues" evidence="2">
    <location>
        <begin position="183"/>
        <end position="193"/>
    </location>
</feature>
<sequence length="758" mass="84984">MSSQSTQNVFGSTRSTPSSGSSIFGTPAGGFGTTSTSSSSSSSSSSTSAFVGSIFGTPGGFGTPPTSSSSSSTSAFGTPAGGFGTTTSSSSSPSASTPIFGTPAGFGAAPTLGFGSISYSPTSGFGRSTNGNSPSPQSSHFSTNPSNRPSLFGGSTTSTSTSTSKLGSSTIGSSSSTTSNTSDQPPTSVLPTATSLFGSTTVLKNPVASTSLFGSIKKAVTFNKVVEAYDKEEEEEEEDDDDEDEKEYDYEEEEEEELEEEEEEEEEEEIEDQETNKKSQDIISNSNTFLNRVASFVKIINDKEYQTKITDSKLSERLFLAQLEEKRSSITSCLEERVEQLEESNLKFAVYVGNYIHQLNKDFANQSIQLKKERDNDIQELNKGIEVLQKDHFERIHRLETQSKEREEKIQHDHQTRLTELIELEKKYENLKGERLEGLDDKELNHLIETNQKSIQKIDSQKYNRLVKTLETLKKEKQDLVDQSLCAVCSEEPTKIILKPCQHFCLFNDKNISSKDITSTMSNLSLESGIKSFEDRANSIKKNIDEKSYQNEVKKAKDLETEHWIKCRHNLQFVQLKLERRIKDLEDSHLALIEFSRAHIEKMKIDFEIQSSLETDKLKKAIEEMKKENMEKIQKLNTEYLESHNRYTDYFIKFNNIQREYKHILGEWLHGLGDQELNSLIETNQKSIQKIYDYKMETLKMKNQELVDQILCAVCSEEPTKIILKPCKHLCLCKLCASKVTSCPMCRSPITKKKQIFS</sequence>
<dbReference type="EMBL" id="GL883021">
    <property type="protein sequence ID" value="EGG16791.1"/>
    <property type="molecule type" value="Genomic_DNA"/>
</dbReference>
<feature type="compositionally biased region" description="Polar residues" evidence="2">
    <location>
        <begin position="1"/>
        <end position="10"/>
    </location>
</feature>
<dbReference type="STRING" id="1054147.F4Q369"/>
<dbReference type="OrthoDB" id="774873at2759"/>
<dbReference type="InterPro" id="IPR013083">
    <property type="entry name" value="Znf_RING/FYVE/PHD"/>
</dbReference>
<feature type="compositionally biased region" description="Low complexity" evidence="2">
    <location>
        <begin position="11"/>
        <end position="26"/>
    </location>
</feature>
<keyword evidence="1" id="KW-0479">Metal-binding</keyword>
<dbReference type="InterPro" id="IPR001841">
    <property type="entry name" value="Znf_RING"/>
</dbReference>
<proteinExistence type="predicted"/>
<dbReference type="RefSeq" id="XP_004355265.1">
    <property type="nucleotide sequence ID" value="XM_004355213.1"/>
</dbReference>
<protein>
    <recommendedName>
        <fullName evidence="3">RING-type domain-containing protein</fullName>
    </recommendedName>
</protein>
<evidence type="ECO:0000313" key="4">
    <source>
        <dbReference type="EMBL" id="EGG16791.1"/>
    </source>
</evidence>
<evidence type="ECO:0000256" key="2">
    <source>
        <dbReference type="SAM" id="MobiDB-lite"/>
    </source>
</evidence>
<feature type="compositionally biased region" description="Low complexity" evidence="2">
    <location>
        <begin position="153"/>
        <end position="182"/>
    </location>
</feature>
<feature type="domain" description="RING-type" evidence="3">
    <location>
        <begin position="712"/>
        <end position="747"/>
    </location>
</feature>
<feature type="compositionally biased region" description="Low complexity" evidence="2">
    <location>
        <begin position="33"/>
        <end position="56"/>
    </location>
</feature>
<feature type="compositionally biased region" description="Low complexity" evidence="2">
    <location>
        <begin position="85"/>
        <end position="101"/>
    </location>
</feature>
<evidence type="ECO:0000313" key="5">
    <source>
        <dbReference type="Proteomes" id="UP000007797"/>
    </source>
</evidence>
<dbReference type="Gene3D" id="3.30.40.10">
    <property type="entry name" value="Zinc/RING finger domain, C3HC4 (zinc finger)"/>
    <property type="match status" value="2"/>
</dbReference>
<reference evidence="5" key="1">
    <citation type="journal article" date="2011" name="Genome Res.">
        <title>Phylogeny-wide analysis of social amoeba genomes highlights ancient origins for complex intercellular communication.</title>
        <authorList>
            <person name="Heidel A.J."/>
            <person name="Lawal H.M."/>
            <person name="Felder M."/>
            <person name="Schilde C."/>
            <person name="Helps N.R."/>
            <person name="Tunggal B."/>
            <person name="Rivero F."/>
            <person name="John U."/>
            <person name="Schleicher M."/>
            <person name="Eichinger L."/>
            <person name="Platzer M."/>
            <person name="Noegel A.A."/>
            <person name="Schaap P."/>
            <person name="Gloeckner G."/>
        </authorList>
    </citation>
    <scope>NUCLEOTIDE SEQUENCE [LARGE SCALE GENOMIC DNA]</scope>
    <source>
        <strain evidence="5">SH3</strain>
    </source>
</reference>
<dbReference type="PROSITE" id="PS50089">
    <property type="entry name" value="ZF_RING_2"/>
    <property type="match status" value="1"/>
</dbReference>
<evidence type="ECO:0000259" key="3">
    <source>
        <dbReference type="PROSITE" id="PS50089"/>
    </source>
</evidence>
<dbReference type="KEGG" id="dfa:DFA_07769"/>
<feature type="region of interest" description="Disordered" evidence="2">
    <location>
        <begin position="228"/>
        <end position="282"/>
    </location>
</feature>
<dbReference type="GeneID" id="14869406"/>
<dbReference type="Proteomes" id="UP000007797">
    <property type="component" value="Unassembled WGS sequence"/>
</dbReference>
<feature type="region of interest" description="Disordered" evidence="2">
    <location>
        <begin position="119"/>
        <end position="193"/>
    </location>
</feature>
<dbReference type="SUPFAM" id="SSF57850">
    <property type="entry name" value="RING/U-box"/>
    <property type="match status" value="1"/>
</dbReference>
<name>F4Q369_CACFS</name>
<dbReference type="GO" id="GO:0008270">
    <property type="term" value="F:zinc ion binding"/>
    <property type="evidence" value="ECO:0007669"/>
    <property type="project" value="UniProtKB-KW"/>
</dbReference>
<keyword evidence="5" id="KW-1185">Reference proteome</keyword>
<dbReference type="GO" id="GO:0016567">
    <property type="term" value="P:protein ubiquitination"/>
    <property type="evidence" value="ECO:0007669"/>
    <property type="project" value="TreeGrafter"/>
</dbReference>
<organism evidence="4 5">
    <name type="scientific">Cavenderia fasciculata</name>
    <name type="common">Slime mold</name>
    <name type="synonym">Dictyostelium fasciculatum</name>
    <dbReference type="NCBI Taxonomy" id="261658"/>
    <lineage>
        <taxon>Eukaryota</taxon>
        <taxon>Amoebozoa</taxon>
        <taxon>Evosea</taxon>
        <taxon>Eumycetozoa</taxon>
        <taxon>Dictyostelia</taxon>
        <taxon>Acytosteliales</taxon>
        <taxon>Cavenderiaceae</taxon>
        <taxon>Cavenderia</taxon>
    </lineage>
</organism>
<feature type="compositionally biased region" description="Low complexity" evidence="2">
    <location>
        <begin position="63"/>
        <end position="78"/>
    </location>
</feature>
<dbReference type="GO" id="GO:0061630">
    <property type="term" value="F:ubiquitin protein ligase activity"/>
    <property type="evidence" value="ECO:0007669"/>
    <property type="project" value="TreeGrafter"/>
</dbReference>
<feature type="region of interest" description="Disordered" evidence="2">
    <location>
        <begin position="1"/>
        <end position="105"/>
    </location>
</feature>
<feature type="compositionally biased region" description="Acidic residues" evidence="2">
    <location>
        <begin position="230"/>
        <end position="273"/>
    </location>
</feature>
<dbReference type="GO" id="GO:0006511">
    <property type="term" value="P:ubiquitin-dependent protein catabolic process"/>
    <property type="evidence" value="ECO:0007669"/>
    <property type="project" value="TreeGrafter"/>
</dbReference>
<accession>F4Q369</accession>